<name>A0A6G0VXF7_APHCR</name>
<dbReference type="AlphaFoldDB" id="A0A6G0VXF7"/>
<dbReference type="OrthoDB" id="124789at2759"/>
<sequence>MLIEEDSVGSSEVAAVGILVGELKEYIDWLISSFKIKNEN</sequence>
<reference evidence="1 2" key="1">
    <citation type="submission" date="2019-08" db="EMBL/GenBank/DDBJ databases">
        <title>Whole genome of Aphis craccivora.</title>
        <authorList>
            <person name="Voronova N.V."/>
            <person name="Shulinski R.S."/>
            <person name="Bandarenka Y.V."/>
            <person name="Zhorov D.G."/>
            <person name="Warner D."/>
        </authorList>
    </citation>
    <scope>NUCLEOTIDE SEQUENCE [LARGE SCALE GENOMIC DNA]</scope>
    <source>
        <strain evidence="1">180601</strain>
        <tissue evidence="1">Whole Body</tissue>
    </source>
</reference>
<dbReference type="EMBL" id="VUJU01010800">
    <property type="protein sequence ID" value="KAF0712959.1"/>
    <property type="molecule type" value="Genomic_DNA"/>
</dbReference>
<proteinExistence type="predicted"/>
<comment type="caution">
    <text evidence="1">The sequence shown here is derived from an EMBL/GenBank/DDBJ whole genome shotgun (WGS) entry which is preliminary data.</text>
</comment>
<evidence type="ECO:0000313" key="1">
    <source>
        <dbReference type="EMBL" id="KAF0712959.1"/>
    </source>
</evidence>
<protein>
    <submittedName>
        <fullName evidence="1">Protein FAR1-RELATED SEQUENCE 5-like</fullName>
    </submittedName>
</protein>
<accession>A0A6G0VXF7</accession>
<evidence type="ECO:0000313" key="2">
    <source>
        <dbReference type="Proteomes" id="UP000478052"/>
    </source>
</evidence>
<feature type="non-terminal residue" evidence="1">
    <location>
        <position position="40"/>
    </location>
</feature>
<organism evidence="1 2">
    <name type="scientific">Aphis craccivora</name>
    <name type="common">Cowpea aphid</name>
    <dbReference type="NCBI Taxonomy" id="307492"/>
    <lineage>
        <taxon>Eukaryota</taxon>
        <taxon>Metazoa</taxon>
        <taxon>Ecdysozoa</taxon>
        <taxon>Arthropoda</taxon>
        <taxon>Hexapoda</taxon>
        <taxon>Insecta</taxon>
        <taxon>Pterygota</taxon>
        <taxon>Neoptera</taxon>
        <taxon>Paraneoptera</taxon>
        <taxon>Hemiptera</taxon>
        <taxon>Sternorrhyncha</taxon>
        <taxon>Aphidomorpha</taxon>
        <taxon>Aphidoidea</taxon>
        <taxon>Aphididae</taxon>
        <taxon>Aphidini</taxon>
        <taxon>Aphis</taxon>
        <taxon>Aphis</taxon>
    </lineage>
</organism>
<dbReference type="Proteomes" id="UP000478052">
    <property type="component" value="Unassembled WGS sequence"/>
</dbReference>
<gene>
    <name evidence="1" type="ORF">FWK35_00027448</name>
</gene>
<keyword evidence="2" id="KW-1185">Reference proteome</keyword>